<evidence type="ECO:0000313" key="2">
    <source>
        <dbReference type="Proteomes" id="UP000677054"/>
    </source>
</evidence>
<dbReference type="PANTHER" id="PTHR11824">
    <property type="entry name" value="VOLTAGE-DEPENDENT CALCIUM CHANNEL BETA SUBUNIT"/>
    <property type="match status" value="1"/>
</dbReference>
<evidence type="ECO:0000313" key="1">
    <source>
        <dbReference type="EMBL" id="CAD7252607.1"/>
    </source>
</evidence>
<organism evidence="1">
    <name type="scientific">Darwinula stevensoni</name>
    <dbReference type="NCBI Taxonomy" id="69355"/>
    <lineage>
        <taxon>Eukaryota</taxon>
        <taxon>Metazoa</taxon>
        <taxon>Ecdysozoa</taxon>
        <taxon>Arthropoda</taxon>
        <taxon>Crustacea</taxon>
        <taxon>Oligostraca</taxon>
        <taxon>Ostracoda</taxon>
        <taxon>Podocopa</taxon>
        <taxon>Podocopida</taxon>
        <taxon>Darwinulocopina</taxon>
        <taxon>Darwinuloidea</taxon>
        <taxon>Darwinulidae</taxon>
        <taxon>Darwinula</taxon>
    </lineage>
</organism>
<sequence>GQVLKRLIKGRGKGQARFMTVQMHYAEKLAGCEPGCFDLVVEDSCFKAAGERIAHFLEAYWSATHPEPEKGVDSQGFPKVSQHVCARVSNVAFPSCHAAPETRTKVKFTTGDDEDPFDPNVFHIHS</sequence>
<accession>A0A7R9FS75</accession>
<keyword evidence="2" id="KW-1185">Reference proteome</keyword>
<proteinExistence type="predicted"/>
<gene>
    <name evidence="1" type="ORF">DSTB1V02_LOCUS12365</name>
</gene>
<reference evidence="1" key="1">
    <citation type="submission" date="2020-11" db="EMBL/GenBank/DDBJ databases">
        <authorList>
            <person name="Tran Van P."/>
        </authorList>
    </citation>
    <scope>NUCLEOTIDE SEQUENCE</scope>
</reference>
<name>A0A7R9FS75_9CRUS</name>
<dbReference type="InterPro" id="IPR027417">
    <property type="entry name" value="P-loop_NTPase"/>
</dbReference>
<dbReference type="EMBL" id="LR904137">
    <property type="protein sequence ID" value="CAD7252607.1"/>
    <property type="molecule type" value="Genomic_DNA"/>
</dbReference>
<feature type="non-terminal residue" evidence="1">
    <location>
        <position position="126"/>
    </location>
</feature>
<dbReference type="OrthoDB" id="5962384at2759"/>
<dbReference type="Gene3D" id="3.40.50.300">
    <property type="entry name" value="P-loop containing nucleotide triphosphate hydrolases"/>
    <property type="match status" value="1"/>
</dbReference>
<dbReference type="SUPFAM" id="SSF52540">
    <property type="entry name" value="P-loop containing nucleoside triphosphate hydrolases"/>
    <property type="match status" value="1"/>
</dbReference>
<dbReference type="EMBL" id="CAJPEV010004620">
    <property type="protein sequence ID" value="CAG0902082.1"/>
    <property type="molecule type" value="Genomic_DNA"/>
</dbReference>
<dbReference type="Proteomes" id="UP000677054">
    <property type="component" value="Unassembled WGS sequence"/>
</dbReference>
<dbReference type="AlphaFoldDB" id="A0A7R9FS75"/>
<protein>
    <submittedName>
        <fullName evidence="1">Uncharacterized protein</fullName>
    </submittedName>
</protein>